<dbReference type="GO" id="GO:0043014">
    <property type="term" value="F:alpha-tubulin binding"/>
    <property type="evidence" value="ECO:0007669"/>
    <property type="project" value="TreeGrafter"/>
</dbReference>
<keyword evidence="3" id="KW-0677">Repeat</keyword>
<name>A0A1Q3FSY2_CULTA</name>
<dbReference type="GO" id="GO:0005930">
    <property type="term" value="C:axoneme"/>
    <property type="evidence" value="ECO:0007669"/>
    <property type="project" value="UniProtKB-SubCell"/>
</dbReference>
<dbReference type="PROSITE" id="PS51336">
    <property type="entry name" value="DM10"/>
    <property type="match status" value="3"/>
</dbReference>
<dbReference type="FunFam" id="2.30.29.170:FF:000004">
    <property type="entry name" value="EF-hand domain containing 2"/>
    <property type="match status" value="1"/>
</dbReference>
<feature type="domain" description="DM10" evidence="7">
    <location>
        <begin position="240"/>
        <end position="360"/>
    </location>
</feature>
<dbReference type="GO" id="GO:0007052">
    <property type="term" value="P:mitotic spindle organization"/>
    <property type="evidence" value="ECO:0007669"/>
    <property type="project" value="TreeGrafter"/>
</dbReference>
<dbReference type="InterPro" id="IPR040193">
    <property type="entry name" value="EFHC1/EFHC2/EFHB"/>
</dbReference>
<evidence type="ECO:0000256" key="4">
    <source>
        <dbReference type="ARBA" id="ARBA00023212"/>
    </source>
</evidence>
<keyword evidence="4" id="KW-0206">Cytoskeleton</keyword>
<feature type="region of interest" description="Disordered" evidence="6">
    <location>
        <begin position="584"/>
        <end position="610"/>
    </location>
</feature>
<evidence type="ECO:0000256" key="3">
    <source>
        <dbReference type="ARBA" id="ARBA00022737"/>
    </source>
</evidence>
<dbReference type="FunFam" id="2.30.29.170:FF:000002">
    <property type="entry name" value="EF-hand domain (C-terminal) containing 1"/>
    <property type="match status" value="1"/>
</dbReference>
<proteinExistence type="predicted"/>
<comment type="subcellular location">
    <subcellularLocation>
        <location evidence="1">Cytoplasm</location>
        <location evidence="1">Cytoskeleton</location>
        <location evidence="1">Cilium axoneme</location>
    </subcellularLocation>
</comment>
<feature type="domain" description="DM10" evidence="7">
    <location>
        <begin position="417"/>
        <end position="521"/>
    </location>
</feature>
<dbReference type="InterPro" id="IPR006602">
    <property type="entry name" value="DM10_dom"/>
</dbReference>
<dbReference type="GO" id="GO:0060285">
    <property type="term" value="P:cilium-dependent cell motility"/>
    <property type="evidence" value="ECO:0007669"/>
    <property type="project" value="TreeGrafter"/>
</dbReference>
<protein>
    <submittedName>
        <fullName evidence="8">Putative ef-hand domain-containing protein 1</fullName>
    </submittedName>
</protein>
<evidence type="ECO:0000256" key="2">
    <source>
        <dbReference type="ARBA" id="ARBA00022490"/>
    </source>
</evidence>
<dbReference type="GO" id="GO:0000281">
    <property type="term" value="P:mitotic cytokinesis"/>
    <property type="evidence" value="ECO:0007669"/>
    <property type="project" value="TreeGrafter"/>
</dbReference>
<evidence type="ECO:0000259" key="7">
    <source>
        <dbReference type="PROSITE" id="PS51336"/>
    </source>
</evidence>
<dbReference type="Gene3D" id="2.30.29.170">
    <property type="match status" value="3"/>
</dbReference>
<dbReference type="AlphaFoldDB" id="A0A1Q3FSY2"/>
<accession>A0A1Q3FSY2</accession>
<keyword evidence="5" id="KW-0966">Cell projection</keyword>
<organism evidence="8">
    <name type="scientific">Culex tarsalis</name>
    <name type="common">Encephalitis mosquito</name>
    <dbReference type="NCBI Taxonomy" id="7177"/>
    <lineage>
        <taxon>Eukaryota</taxon>
        <taxon>Metazoa</taxon>
        <taxon>Ecdysozoa</taxon>
        <taxon>Arthropoda</taxon>
        <taxon>Hexapoda</taxon>
        <taxon>Insecta</taxon>
        <taxon>Pterygota</taxon>
        <taxon>Neoptera</taxon>
        <taxon>Endopterygota</taxon>
        <taxon>Diptera</taxon>
        <taxon>Nematocera</taxon>
        <taxon>Culicoidea</taxon>
        <taxon>Culicidae</taxon>
        <taxon>Culicinae</taxon>
        <taxon>Culicini</taxon>
        <taxon>Culex</taxon>
        <taxon>Culex</taxon>
    </lineage>
</organism>
<dbReference type="SMART" id="SM00676">
    <property type="entry name" value="DM10"/>
    <property type="match status" value="3"/>
</dbReference>
<evidence type="ECO:0000313" key="8">
    <source>
        <dbReference type="EMBL" id="JAV30562.1"/>
    </source>
</evidence>
<evidence type="ECO:0000256" key="5">
    <source>
        <dbReference type="ARBA" id="ARBA00023273"/>
    </source>
</evidence>
<reference evidence="8" key="1">
    <citation type="submission" date="2017-01" db="EMBL/GenBank/DDBJ databases">
        <title>A deep insight into the sialotranscriptome of adult male and female Cluex tarsalis mosquitoes.</title>
        <authorList>
            <person name="Ribeiro J.M."/>
            <person name="Moreira F."/>
            <person name="Bernard K.A."/>
            <person name="Calvo E."/>
        </authorList>
    </citation>
    <scope>NUCLEOTIDE SEQUENCE</scope>
    <source>
        <strain evidence="8">Kern County</strain>
        <tissue evidence="8">Salivary glands</tissue>
    </source>
</reference>
<dbReference type="EMBL" id="GFDL01004483">
    <property type="protein sequence ID" value="JAV30562.1"/>
    <property type="molecule type" value="Transcribed_RNA"/>
</dbReference>
<keyword evidence="2" id="KW-0963">Cytoplasm</keyword>
<feature type="domain" description="DM10" evidence="7">
    <location>
        <begin position="89"/>
        <end position="194"/>
    </location>
</feature>
<evidence type="ECO:0000256" key="6">
    <source>
        <dbReference type="SAM" id="MobiDB-lite"/>
    </source>
</evidence>
<dbReference type="PANTHER" id="PTHR12086">
    <property type="entry name" value="EF-HAND DOMAIN C-TERMINAL CONTAINING PROTEIN"/>
    <property type="match status" value="1"/>
</dbReference>
<evidence type="ECO:0000256" key="1">
    <source>
        <dbReference type="ARBA" id="ARBA00004430"/>
    </source>
</evidence>
<sequence>MEGLPKLPGFDFANRLRQKHHVPQSFKYTNGYPVPEKPICGIGGELLNEDSIYFCTDETDAVLYDPILTYGRVRHMPVKPFRPHFVLYDQKTLKFNAFFRQGIPESPQETFRVRYVNILYFLEDDTMTVLEPTVENCGYPQGRLVRRGRIAKNCLGELYSWKDLNIGIDLEINGYVFHITNCDPFTKEFLLSNGIELNEMEFAPPDPAMNERSISARQNYKHHKMYPVAEDKLRKYLEYQGKVLHFDCLLDEEDQPGGEKMTYKMFYFLEDDTVSIKELKENQEGRDYFPMMLRKQRLPKNWKELPVTYPLISMELSSAETSQYYSPRDLLVGGTIFVFGRKFLLLDCDPFTRRYYERVLKIAQPDAVRLGSPEARAPKPSLPTYLGLGTPEDSIASHHSLVPRSPRKDVVTYLVNMNKHLRYGCVLDNAHPEDSIRKFVLSLSLADGTIMIMESTIRNSGIRGGRFLSPTKVWKPDCNPDAPEYYTAKDFYIGAIIIVHAHRFRIVSADLYVYRYMQAHPEMFSASTIETVQSYLLSEGHLKEDLRKAVADDCLRNPPEENHTIESRGVGEVEKRLENFTLEEMKKDGPSDQPPATLAAASRHDCPSPVIPDEEIKKGYHSNEFNELALQGQIEGDDVVRVGKSVRFEDQC</sequence>
<dbReference type="PANTHER" id="PTHR12086:SF9">
    <property type="entry name" value="EF-HAND DOMAIN-CONTAINING PROTEIN 1"/>
    <property type="match status" value="1"/>
</dbReference>
<dbReference type="GO" id="GO:0072686">
    <property type="term" value="C:mitotic spindle"/>
    <property type="evidence" value="ECO:0007669"/>
    <property type="project" value="TreeGrafter"/>
</dbReference>
<dbReference type="Pfam" id="PF06565">
    <property type="entry name" value="DM10_dom"/>
    <property type="match status" value="3"/>
</dbReference>